<proteinExistence type="predicted"/>
<dbReference type="InterPro" id="IPR036055">
    <property type="entry name" value="LDL_receptor-like_sf"/>
</dbReference>
<dbReference type="OrthoDB" id="10061449at2759"/>
<feature type="domain" description="C-type lectin" evidence="4">
    <location>
        <begin position="50"/>
        <end position="189"/>
    </location>
</feature>
<evidence type="ECO:0000259" key="4">
    <source>
        <dbReference type="PROSITE" id="PS50041"/>
    </source>
</evidence>
<dbReference type="EMBL" id="CAJEWN010000030">
    <property type="protein sequence ID" value="CAD2142897.1"/>
    <property type="molecule type" value="Genomic_DNA"/>
</dbReference>
<feature type="chain" id="PRO_5028217779" description="C-type lectin domain-containing protein" evidence="3">
    <location>
        <begin position="26"/>
        <end position="481"/>
    </location>
</feature>
<dbReference type="PROSITE" id="PS50068">
    <property type="entry name" value="LDLRA_2"/>
    <property type="match status" value="1"/>
</dbReference>
<dbReference type="SUPFAM" id="SSF57424">
    <property type="entry name" value="LDL receptor-like module"/>
    <property type="match status" value="1"/>
</dbReference>
<dbReference type="PROSITE" id="PS50041">
    <property type="entry name" value="C_TYPE_LECTIN_2"/>
    <property type="match status" value="1"/>
</dbReference>
<feature type="signal peptide" evidence="3">
    <location>
        <begin position="1"/>
        <end position="25"/>
    </location>
</feature>
<dbReference type="InterPro" id="IPR001304">
    <property type="entry name" value="C-type_lectin-like"/>
</dbReference>
<comment type="caution">
    <text evidence="2">Lacks conserved residue(s) required for the propagation of feature annotation.</text>
</comment>
<accession>A0A6V7U272</accession>
<gene>
    <name evidence="5" type="ORF">MENT_LOCUS7392</name>
</gene>
<dbReference type="InterPro" id="IPR035914">
    <property type="entry name" value="Sperma_CUB_dom_sf"/>
</dbReference>
<dbReference type="CDD" id="cd00112">
    <property type="entry name" value="LDLa"/>
    <property type="match status" value="1"/>
</dbReference>
<name>A0A6V7U272_MELEN</name>
<dbReference type="SMART" id="SM00192">
    <property type="entry name" value="LDLa"/>
    <property type="match status" value="1"/>
</dbReference>
<dbReference type="InterPro" id="IPR016186">
    <property type="entry name" value="C-type_lectin-like/link_sf"/>
</dbReference>
<protein>
    <recommendedName>
        <fullName evidence="4">C-type lectin domain-containing protein</fullName>
    </recommendedName>
</protein>
<dbReference type="InterPro" id="IPR002172">
    <property type="entry name" value="LDrepeatLR_classA_rpt"/>
</dbReference>
<organism evidence="5 6">
    <name type="scientific">Meloidogyne enterolobii</name>
    <name type="common">Root-knot nematode worm</name>
    <name type="synonym">Meloidogyne mayaguensis</name>
    <dbReference type="NCBI Taxonomy" id="390850"/>
    <lineage>
        <taxon>Eukaryota</taxon>
        <taxon>Metazoa</taxon>
        <taxon>Ecdysozoa</taxon>
        <taxon>Nematoda</taxon>
        <taxon>Chromadorea</taxon>
        <taxon>Rhabditida</taxon>
        <taxon>Tylenchina</taxon>
        <taxon>Tylenchomorpha</taxon>
        <taxon>Tylenchoidea</taxon>
        <taxon>Meloidogynidae</taxon>
        <taxon>Meloidogyninae</taxon>
        <taxon>Meloidogyne</taxon>
    </lineage>
</organism>
<keyword evidence="1" id="KW-1015">Disulfide bond</keyword>
<dbReference type="Gene3D" id="3.10.100.10">
    <property type="entry name" value="Mannose-Binding Protein A, subunit A"/>
    <property type="match status" value="1"/>
</dbReference>
<dbReference type="InterPro" id="IPR016187">
    <property type="entry name" value="CTDL_fold"/>
</dbReference>
<evidence type="ECO:0000256" key="1">
    <source>
        <dbReference type="ARBA" id="ARBA00023157"/>
    </source>
</evidence>
<dbReference type="AlphaFoldDB" id="A0A6V7U272"/>
<dbReference type="SUPFAM" id="SSF49854">
    <property type="entry name" value="Spermadhesin, CUB domain"/>
    <property type="match status" value="1"/>
</dbReference>
<dbReference type="Proteomes" id="UP000580250">
    <property type="component" value="Unassembled WGS sequence"/>
</dbReference>
<dbReference type="SUPFAM" id="SSF56436">
    <property type="entry name" value="C-type lectin-like"/>
    <property type="match status" value="1"/>
</dbReference>
<keyword evidence="3" id="KW-0732">Signal</keyword>
<evidence type="ECO:0000313" key="6">
    <source>
        <dbReference type="Proteomes" id="UP000580250"/>
    </source>
</evidence>
<evidence type="ECO:0000256" key="3">
    <source>
        <dbReference type="SAM" id="SignalP"/>
    </source>
</evidence>
<sequence length="481" mass="56833">MSFLNIFNNLLFNILLFVLIYLINSEEEFNFNIGNLNLFCPEPKENWHFVGNGCFKKIFKKFNWKEANEFCQNFENNSSNSLFLDNFLLYKDLSKSLNKEFNGSFEFWTSWYINLNNSKELPDRIFKFNSNYSINIYNPNWALLQPQFEEFLNDKENILCISWNSMLSDKENFGWRLRNCSELLPTICQTFACFLDSNKHPQHRCSDNSGCISHLNFCNGIEDCKNGEDEINNKCLCSNDKIIKKELSFPYGNIYFPLIKSSKQNLINIKCPQQLIRYEWLIKNKVGAKIKLNFLSLHLNYFDKLKLKLGNNKEININNNLNTSNYLIDENKLIIIFEKYIIDNLINDSYFYLQYFVDEASVCERTFESWNGTFSPPLAIPDNNGYYKTPIKCHWIINNKNNGIVFIKLLLNQLILNDWLLIKLIGNNQQIIYKNLTSNYINYSFGFLSTFSEIHFIFNSNNNLFGGKGFKINFERSKYNY</sequence>
<dbReference type="Gene3D" id="2.40.128.620">
    <property type="match status" value="1"/>
</dbReference>
<evidence type="ECO:0000256" key="2">
    <source>
        <dbReference type="PROSITE-ProRule" id="PRU00124"/>
    </source>
</evidence>
<evidence type="ECO:0000313" key="5">
    <source>
        <dbReference type="EMBL" id="CAD2142897.1"/>
    </source>
</evidence>
<reference evidence="5 6" key="1">
    <citation type="submission" date="2020-08" db="EMBL/GenBank/DDBJ databases">
        <authorList>
            <person name="Koutsovoulos G."/>
            <person name="Danchin GJ E."/>
        </authorList>
    </citation>
    <scope>NUCLEOTIDE SEQUENCE [LARGE SCALE GENOMIC DNA]</scope>
</reference>
<comment type="caution">
    <text evidence="5">The sequence shown here is derived from an EMBL/GenBank/DDBJ whole genome shotgun (WGS) entry which is preliminary data.</text>
</comment>
<dbReference type="CDD" id="cd00037">
    <property type="entry name" value="CLECT"/>
    <property type="match status" value="1"/>
</dbReference>